<accession>A0A6M5YVE4</accession>
<dbReference type="Proteomes" id="UP000503447">
    <property type="component" value="Chromosome"/>
</dbReference>
<dbReference type="AlphaFoldDB" id="A0A6M5YVE4"/>
<dbReference type="EMBL" id="CP053452">
    <property type="protein sequence ID" value="QJW97918.1"/>
    <property type="molecule type" value="Genomic_DNA"/>
</dbReference>
<organism evidence="2 3">
    <name type="scientific">Frigoriglobus tundricola</name>
    <dbReference type="NCBI Taxonomy" id="2774151"/>
    <lineage>
        <taxon>Bacteria</taxon>
        <taxon>Pseudomonadati</taxon>
        <taxon>Planctomycetota</taxon>
        <taxon>Planctomycetia</taxon>
        <taxon>Gemmatales</taxon>
        <taxon>Gemmataceae</taxon>
        <taxon>Frigoriglobus</taxon>
    </lineage>
</organism>
<keyword evidence="3" id="KW-1185">Reference proteome</keyword>
<proteinExistence type="predicted"/>
<protein>
    <submittedName>
        <fullName evidence="2">Uncharacterized protein</fullName>
    </submittedName>
</protein>
<feature type="compositionally biased region" description="Pro residues" evidence="1">
    <location>
        <begin position="86"/>
        <end position="96"/>
    </location>
</feature>
<reference evidence="3" key="1">
    <citation type="submission" date="2020-05" db="EMBL/GenBank/DDBJ databases">
        <title>Frigoriglobus tundricola gen. nov., sp. nov., a psychrotolerant cellulolytic planctomycete of the family Gemmataceae with two divergent copies of 16S rRNA gene.</title>
        <authorList>
            <person name="Kulichevskaya I.S."/>
            <person name="Ivanova A.A."/>
            <person name="Naumoff D.G."/>
            <person name="Beletsky A.V."/>
            <person name="Rijpstra W.I.C."/>
            <person name="Sinninghe Damste J.S."/>
            <person name="Mardanov A.V."/>
            <person name="Ravin N.V."/>
            <person name="Dedysh S.N."/>
        </authorList>
    </citation>
    <scope>NUCLEOTIDE SEQUENCE [LARGE SCALE GENOMIC DNA]</scope>
    <source>
        <strain evidence="3">PL17</strain>
    </source>
</reference>
<sequence length="102" mass="10901">MQGIRSPPLYMGSGAVFGRTRHAGACGVHLEGSPKAVFRPALPLLFPLVPGRPITTIGRPVESVCRLPKGDARPSPLVQRYEGCQPPQPRGGPVPSPQIEER</sequence>
<dbReference type="KEGG" id="ftj:FTUN_5498"/>
<gene>
    <name evidence="2" type="ORF">FTUN_5498</name>
</gene>
<evidence type="ECO:0000313" key="2">
    <source>
        <dbReference type="EMBL" id="QJW97918.1"/>
    </source>
</evidence>
<evidence type="ECO:0000313" key="3">
    <source>
        <dbReference type="Proteomes" id="UP000503447"/>
    </source>
</evidence>
<feature type="region of interest" description="Disordered" evidence="1">
    <location>
        <begin position="75"/>
        <end position="102"/>
    </location>
</feature>
<evidence type="ECO:0000256" key="1">
    <source>
        <dbReference type="SAM" id="MobiDB-lite"/>
    </source>
</evidence>
<name>A0A6M5YVE4_9BACT</name>